<dbReference type="OrthoDB" id="291007at2759"/>
<sequence>IYSISTSSSITQTPTNNLSSSKTFLTFTSTNKQTNKSANMKTFFLTSSLLLIASHLVASSPVANSNPPPAPICGTCNPLSGQNSCDPTTSCINTGKNFHCACRAGYKASEDNDNVSQQFRLQVPNYEFLVFTPENTVCDTLCDHPYDGTATLCTEVPIYSDCVA</sequence>
<dbReference type="STRING" id="1408163.A0A0F4YNC7"/>
<dbReference type="GeneID" id="25318577"/>
<evidence type="ECO:0000313" key="2">
    <source>
        <dbReference type="Proteomes" id="UP000053958"/>
    </source>
</evidence>
<gene>
    <name evidence="1" type="ORF">T310_6268</name>
</gene>
<organism evidence="1 2">
    <name type="scientific">Rasamsonia emersonii (strain ATCC 16479 / CBS 393.64 / IMI 116815)</name>
    <dbReference type="NCBI Taxonomy" id="1408163"/>
    <lineage>
        <taxon>Eukaryota</taxon>
        <taxon>Fungi</taxon>
        <taxon>Dikarya</taxon>
        <taxon>Ascomycota</taxon>
        <taxon>Pezizomycotina</taxon>
        <taxon>Eurotiomycetes</taxon>
        <taxon>Eurotiomycetidae</taxon>
        <taxon>Eurotiales</taxon>
        <taxon>Trichocomaceae</taxon>
        <taxon>Rasamsonia</taxon>
    </lineage>
</organism>
<evidence type="ECO:0000313" key="1">
    <source>
        <dbReference type="EMBL" id="KKA19739.1"/>
    </source>
</evidence>
<dbReference type="Proteomes" id="UP000053958">
    <property type="component" value="Unassembled WGS sequence"/>
</dbReference>
<name>A0A0F4YNC7_RASE3</name>
<accession>A0A0F4YNC7</accession>
<proteinExistence type="predicted"/>
<dbReference type="EMBL" id="LASV01000323">
    <property type="protein sequence ID" value="KKA19739.1"/>
    <property type="molecule type" value="Genomic_DNA"/>
</dbReference>
<dbReference type="Gene3D" id="2.10.25.10">
    <property type="entry name" value="Laminin"/>
    <property type="match status" value="1"/>
</dbReference>
<comment type="caution">
    <text evidence="1">The sequence shown here is derived from an EMBL/GenBank/DDBJ whole genome shotgun (WGS) entry which is preliminary data.</text>
</comment>
<feature type="non-terminal residue" evidence="1">
    <location>
        <position position="1"/>
    </location>
</feature>
<keyword evidence="2" id="KW-1185">Reference proteome</keyword>
<dbReference type="RefSeq" id="XP_013326351.1">
    <property type="nucleotide sequence ID" value="XM_013470897.1"/>
</dbReference>
<reference evidence="1 2" key="1">
    <citation type="submission" date="2015-04" db="EMBL/GenBank/DDBJ databases">
        <authorList>
            <person name="Heijne W.H."/>
            <person name="Fedorova N.D."/>
            <person name="Nierman W.C."/>
            <person name="Vollebregt A.W."/>
            <person name="Zhao Z."/>
            <person name="Wu L."/>
            <person name="Kumar M."/>
            <person name="Stam H."/>
            <person name="van den Berg M.A."/>
            <person name="Pel H.J."/>
        </authorList>
    </citation>
    <scope>NUCLEOTIDE SEQUENCE [LARGE SCALE GENOMIC DNA]</scope>
    <source>
        <strain evidence="1 2">CBS 393.64</strain>
    </source>
</reference>
<protein>
    <submittedName>
        <fullName evidence="1">Uncharacterized protein</fullName>
    </submittedName>
</protein>
<dbReference type="AlphaFoldDB" id="A0A0F4YNC7"/>